<evidence type="ECO:0000256" key="4">
    <source>
        <dbReference type="SAM" id="MobiDB-lite"/>
    </source>
</evidence>
<feature type="region of interest" description="Disordered" evidence="4">
    <location>
        <begin position="204"/>
        <end position="235"/>
    </location>
</feature>
<dbReference type="EMBL" id="GBEZ01015378">
    <property type="protein sequence ID" value="JAC70779.1"/>
    <property type="molecule type" value="Transcribed_RNA"/>
</dbReference>
<dbReference type="GO" id="GO:0051306">
    <property type="term" value="P:mitotic sister chromatid separation"/>
    <property type="evidence" value="ECO:0007669"/>
    <property type="project" value="TreeGrafter"/>
</dbReference>
<dbReference type="Pfam" id="PF06278">
    <property type="entry name" value="CNDH2_N"/>
    <property type="match status" value="1"/>
</dbReference>
<organism evidence="7">
    <name type="scientific">Tetraselmis sp. GSL018</name>
    <dbReference type="NCBI Taxonomy" id="582737"/>
    <lineage>
        <taxon>Eukaryota</taxon>
        <taxon>Viridiplantae</taxon>
        <taxon>Chlorophyta</taxon>
        <taxon>core chlorophytes</taxon>
        <taxon>Chlorodendrophyceae</taxon>
        <taxon>Chlorodendrales</taxon>
        <taxon>Chlorodendraceae</taxon>
        <taxon>Tetraselmis</taxon>
    </lineage>
</organism>
<feature type="region of interest" description="Disordered" evidence="4">
    <location>
        <begin position="384"/>
        <end position="408"/>
    </location>
</feature>
<dbReference type="Pfam" id="PF16858">
    <property type="entry name" value="CNDH2_C"/>
    <property type="match status" value="1"/>
</dbReference>
<dbReference type="AlphaFoldDB" id="A0A061RJ44"/>
<comment type="subcellular location">
    <subcellularLocation>
        <location evidence="1">Nucleus</location>
    </subcellularLocation>
</comment>
<accession>A0A061RJ44</accession>
<proteinExistence type="inferred from homology"/>
<dbReference type="InterPro" id="IPR031739">
    <property type="entry name" value="Ncaph2"/>
</dbReference>
<feature type="region of interest" description="Disordered" evidence="4">
    <location>
        <begin position="603"/>
        <end position="644"/>
    </location>
</feature>
<reference evidence="7" key="1">
    <citation type="submission" date="2014-05" db="EMBL/GenBank/DDBJ databases">
        <title>The transcriptome of the halophilic microalga Tetraselmis sp. GSL018 isolated from the Great Salt Lake, Utah.</title>
        <authorList>
            <person name="Jinkerson R.E."/>
            <person name="D'Adamo S."/>
            <person name="Posewitz M.C."/>
        </authorList>
    </citation>
    <scope>NUCLEOTIDE SEQUENCE</scope>
    <source>
        <strain evidence="7">GSL018</strain>
    </source>
</reference>
<evidence type="ECO:0000256" key="1">
    <source>
        <dbReference type="ARBA" id="ARBA00004123"/>
    </source>
</evidence>
<protein>
    <submittedName>
        <fullName evidence="7">Condensin-2 complex subunit H2</fullName>
    </submittedName>
</protein>
<comment type="similarity">
    <text evidence="2">Belongs to the CND2 H2 (condensin-2 subunit 2) family.</text>
</comment>
<feature type="compositionally biased region" description="Acidic residues" evidence="4">
    <location>
        <begin position="394"/>
        <end position="408"/>
    </location>
</feature>
<evidence type="ECO:0000259" key="6">
    <source>
        <dbReference type="Pfam" id="PF16858"/>
    </source>
</evidence>
<feature type="compositionally biased region" description="Basic residues" evidence="4">
    <location>
        <begin position="632"/>
        <end position="644"/>
    </location>
</feature>
<evidence type="ECO:0000256" key="3">
    <source>
        <dbReference type="ARBA" id="ARBA00023242"/>
    </source>
</evidence>
<evidence type="ECO:0000259" key="5">
    <source>
        <dbReference type="Pfam" id="PF06278"/>
    </source>
</evidence>
<dbReference type="GO" id="GO:0000796">
    <property type="term" value="C:condensin complex"/>
    <property type="evidence" value="ECO:0007669"/>
    <property type="project" value="TreeGrafter"/>
</dbReference>
<dbReference type="GO" id="GO:0010032">
    <property type="term" value="P:meiotic chromosome condensation"/>
    <property type="evidence" value="ECO:0007669"/>
    <property type="project" value="TreeGrafter"/>
</dbReference>
<dbReference type="GO" id="GO:0003682">
    <property type="term" value="F:chromatin binding"/>
    <property type="evidence" value="ECO:0007669"/>
    <property type="project" value="TreeGrafter"/>
</dbReference>
<name>A0A061RJ44_9CHLO</name>
<keyword evidence="3" id="KW-0539">Nucleus</keyword>
<gene>
    <name evidence="7" type="primary">NCAPH2</name>
    <name evidence="7" type="ORF">TSPGSL018_3364</name>
</gene>
<feature type="domain" description="Condensin II complex subunit H2 N-terminal" evidence="5">
    <location>
        <begin position="9"/>
        <end position="122"/>
    </location>
</feature>
<dbReference type="PANTHER" id="PTHR14324">
    <property type="entry name" value="CONDENSIN-2 COMPLEX SUBUNIT H2"/>
    <property type="match status" value="1"/>
</dbReference>
<feature type="domain" description="Condensin-2 complex subunit H2 C-terminal" evidence="6">
    <location>
        <begin position="452"/>
        <end position="582"/>
    </location>
</feature>
<dbReference type="PANTHER" id="PTHR14324:SF3">
    <property type="entry name" value="CONDENSIN-2 COMPLEX SUBUNIT H2"/>
    <property type="match status" value="1"/>
</dbReference>
<evidence type="ECO:0000256" key="2">
    <source>
        <dbReference type="ARBA" id="ARBA00007844"/>
    </source>
</evidence>
<sequence>MAEDGRTDKKFAHLLQPIRSLSDNWDIDIATELEEYLEELEELVFSFEGGPSLNFAEAALVIQGSACVYSRKVEYLHGLVYQALDAIAESKKRQARSRGQGAKAGEDTGHDDEADFLFLDAVIEEGKGIDLDEDRSKAPESALRPPPSLLALEDAGAQCEGRGDGEDGNFKISFCYVDGTGALLLEQDDNGAAYEELHSLSAAARDRDAEDCPGPSEEDLGPSGFEYGDDDFGEPLDLGPVQEEPVQEDRIGVDTAVAGAAENEPLGTEPVPTDGADLGHGAPASNIDAIPFFDPYKPLDMYSTQGYKTKRYRRMRINQRQALARDDAEDPDAPAFAIPNAVVNGCTYPEFEYILQARRAQESMHSARLRAACPGMAGPSSCFTSSDAQRNGAAEEEEEEGEDIGNDLPCDDCDDGGLDDGFGDLDEWAEAQDNTLPHHVQHPEAVAPELLSYEELCKAHLDAFIASAAAAEVQTDLASRVSSWQSKIEPALEVQSQQGAFDIHEYGERILGNLDNAGSTSCQRVGFEAAVVGSARYEVSRTFSAMLQLVNNGNLKIHHSGNNTVCPFELEIVSRELTHKQMGVSGAFSFQCSAAAVNGTAGPVRNDEIENIDGSVGDDGRSPLQKLPRTSSSRRQRQRRSAQK</sequence>
<dbReference type="GO" id="GO:0005634">
    <property type="term" value="C:nucleus"/>
    <property type="evidence" value="ECO:0007669"/>
    <property type="project" value="UniProtKB-SubCell"/>
</dbReference>
<dbReference type="InterPro" id="IPR009378">
    <property type="entry name" value="H2_N"/>
</dbReference>
<dbReference type="InterPro" id="IPR031737">
    <property type="entry name" value="CNDH2_C"/>
</dbReference>
<evidence type="ECO:0000313" key="7">
    <source>
        <dbReference type="EMBL" id="JAC70779.1"/>
    </source>
</evidence>